<reference evidence="4" key="3">
    <citation type="submission" date="2025-04" db="UniProtKB">
        <authorList>
            <consortium name="RefSeq"/>
        </authorList>
    </citation>
    <scope>IDENTIFICATION</scope>
    <source>
        <strain evidence="4">CBS 781.70</strain>
    </source>
</reference>
<feature type="compositionally biased region" description="Basic and acidic residues" evidence="1">
    <location>
        <begin position="1"/>
        <end position="12"/>
    </location>
</feature>
<evidence type="ECO:0000313" key="2">
    <source>
        <dbReference type="EMBL" id="KAF1812966.1"/>
    </source>
</evidence>
<feature type="region of interest" description="Disordered" evidence="1">
    <location>
        <begin position="316"/>
        <end position="362"/>
    </location>
</feature>
<evidence type="ECO:0000256" key="1">
    <source>
        <dbReference type="SAM" id="MobiDB-lite"/>
    </source>
</evidence>
<feature type="compositionally biased region" description="Low complexity" evidence="1">
    <location>
        <begin position="13"/>
        <end position="24"/>
    </location>
</feature>
<feature type="compositionally biased region" description="Basic and acidic residues" evidence="1">
    <location>
        <begin position="657"/>
        <end position="681"/>
    </location>
</feature>
<feature type="compositionally biased region" description="Basic and acidic residues" evidence="1">
    <location>
        <begin position="600"/>
        <end position="633"/>
    </location>
</feature>
<evidence type="ECO:0000313" key="4">
    <source>
        <dbReference type="RefSeq" id="XP_033534597.1"/>
    </source>
</evidence>
<dbReference type="Proteomes" id="UP000504638">
    <property type="component" value="Unplaced"/>
</dbReference>
<feature type="compositionally biased region" description="Polar residues" evidence="1">
    <location>
        <begin position="799"/>
        <end position="815"/>
    </location>
</feature>
<proteinExistence type="predicted"/>
<protein>
    <submittedName>
        <fullName evidence="2 4">Uncharacterized protein</fullName>
    </submittedName>
</protein>
<dbReference type="AlphaFoldDB" id="A0A6G1G4W8"/>
<feature type="region of interest" description="Disordered" evidence="1">
    <location>
        <begin position="228"/>
        <end position="299"/>
    </location>
</feature>
<feature type="compositionally biased region" description="Basic and acidic residues" evidence="1">
    <location>
        <begin position="721"/>
        <end position="733"/>
    </location>
</feature>
<dbReference type="GeneID" id="54415848"/>
<feature type="compositionally biased region" description="Basic and acidic residues" evidence="1">
    <location>
        <begin position="482"/>
        <end position="498"/>
    </location>
</feature>
<feature type="compositionally biased region" description="Low complexity" evidence="1">
    <location>
        <begin position="682"/>
        <end position="693"/>
    </location>
</feature>
<feature type="compositionally biased region" description="Basic and acidic residues" evidence="1">
    <location>
        <begin position="316"/>
        <end position="325"/>
    </location>
</feature>
<feature type="region of interest" description="Disordered" evidence="1">
    <location>
        <begin position="401"/>
        <end position="531"/>
    </location>
</feature>
<accession>A0A6G1G4W8</accession>
<organism evidence="2">
    <name type="scientific">Eremomyces bilateralis CBS 781.70</name>
    <dbReference type="NCBI Taxonomy" id="1392243"/>
    <lineage>
        <taxon>Eukaryota</taxon>
        <taxon>Fungi</taxon>
        <taxon>Dikarya</taxon>
        <taxon>Ascomycota</taxon>
        <taxon>Pezizomycotina</taxon>
        <taxon>Dothideomycetes</taxon>
        <taxon>Dothideomycetes incertae sedis</taxon>
        <taxon>Eremomycetales</taxon>
        <taxon>Eremomycetaceae</taxon>
        <taxon>Eremomyces</taxon>
    </lineage>
</organism>
<feature type="compositionally biased region" description="Basic and acidic residues" evidence="1">
    <location>
        <begin position="776"/>
        <end position="786"/>
    </location>
</feature>
<feature type="region of interest" description="Disordered" evidence="1">
    <location>
        <begin position="44"/>
        <end position="78"/>
    </location>
</feature>
<feature type="region of interest" description="Disordered" evidence="1">
    <location>
        <begin position="799"/>
        <end position="821"/>
    </location>
</feature>
<sequence>MEPESPRRREGRWSVSRSLSSVSRRMVRARASISSFVALKSAEDASLPGDDSVGDNDFIPSRTSSLVQRSVSQSPKKRRDISALNWTVHGDRYPLMHMDRSCTSETSAEQPPVYRSSGILHVSTFSRSRHKRDPSMCDDVFEGRQDIPRSSPIPIRAAPPRLAPLMDVDINTDSLESMISQESSRIYRTANGSSPEHKIFGSLELDDKPPNYEHRGFTDALQPANTTEKAQDTVPALEHQARTSSAFADREPKFKSPTTSFRTDCFITPMPGTGFPLEPNAAETPRRSRRREVRPLPHLSLDAATDQIFHDLEVAAREEPEKVTETVEQQTAHEDDPEDEEATAKLTDQHAEDVPKGTIPSSAVAYVAKSDESQPSPIEGVSVFHQSGRNSPVFVLTAPLDTSAPRQESVESTVCEPEGANLHVENGRHAPDCTMKDPEDAVEDDRPSTNDTSVQTANDGSQDDRSTLRTLKMSQSDEELMEELHRCLKHDEHEKQGEQGEQDEQDEQDEHEEYDEYDEQDERDRKEEYEVYKDYDDYDEQEWKDWHTVHDAHEFQICQDCRDWRDWRDLRDWEDWRDWENFVDEQAKLKKLAKLGEKAKMNKLGEQDEQDEQAKLDKLDERDERDEQAKLDNLDEQDELDEQAKLDNLDEQDELDEQAKLDKQDEQATQDDQDHQDHQDDAASSTTSTATTAEPELNVTEVSGDQHARPWYGMLFRLHSDSKGPLDQARNEADEYSDVQGSKTREDNTNSALNDGLDGKDSTPLTSSGDMGCQTDETRSIDDEPQCKTELDATHTCEVSTKCPSCLRSSGQQDSEGVCGQ</sequence>
<feature type="region of interest" description="Disordered" evidence="1">
    <location>
        <begin position="600"/>
        <end position="708"/>
    </location>
</feature>
<feature type="compositionally biased region" description="Polar residues" evidence="1">
    <location>
        <begin position="61"/>
        <end position="74"/>
    </location>
</feature>
<name>A0A6G1G4W8_9PEZI</name>
<feature type="compositionally biased region" description="Basic and acidic residues" evidence="1">
    <location>
        <begin position="425"/>
        <end position="448"/>
    </location>
</feature>
<dbReference type="EMBL" id="ML975156">
    <property type="protein sequence ID" value="KAF1812966.1"/>
    <property type="molecule type" value="Genomic_DNA"/>
</dbReference>
<feature type="compositionally biased region" description="Acidic residues" evidence="1">
    <location>
        <begin position="500"/>
        <end position="521"/>
    </location>
</feature>
<feature type="region of interest" description="Disordered" evidence="1">
    <location>
        <begin position="1"/>
        <end position="24"/>
    </location>
</feature>
<evidence type="ECO:0000313" key="3">
    <source>
        <dbReference type="Proteomes" id="UP000504638"/>
    </source>
</evidence>
<gene>
    <name evidence="2 4" type="ORF">P152DRAFT_332116</name>
</gene>
<keyword evidence="3" id="KW-1185">Reference proteome</keyword>
<dbReference type="RefSeq" id="XP_033534597.1">
    <property type="nucleotide sequence ID" value="XM_033675278.1"/>
</dbReference>
<feature type="compositionally biased region" description="Polar residues" evidence="1">
    <location>
        <begin position="449"/>
        <end position="460"/>
    </location>
</feature>
<reference evidence="2 4" key="1">
    <citation type="submission" date="2020-01" db="EMBL/GenBank/DDBJ databases">
        <authorList>
            <consortium name="DOE Joint Genome Institute"/>
            <person name="Haridas S."/>
            <person name="Albert R."/>
            <person name="Binder M."/>
            <person name="Bloem J."/>
            <person name="Labutti K."/>
            <person name="Salamov A."/>
            <person name="Andreopoulos B."/>
            <person name="Baker S.E."/>
            <person name="Barry K."/>
            <person name="Bills G."/>
            <person name="Bluhm B.H."/>
            <person name="Cannon C."/>
            <person name="Castanera R."/>
            <person name="Culley D.E."/>
            <person name="Daum C."/>
            <person name="Ezra D."/>
            <person name="Gonzalez J.B."/>
            <person name="Henrissat B."/>
            <person name="Kuo A."/>
            <person name="Liang C."/>
            <person name="Lipzen A."/>
            <person name="Lutzoni F."/>
            <person name="Magnuson J."/>
            <person name="Mondo S."/>
            <person name="Nolan M."/>
            <person name="Ohm R."/>
            <person name="Pangilinan J."/>
            <person name="Park H.-J."/>
            <person name="Ramirez L."/>
            <person name="Alfaro M."/>
            <person name="Sun H."/>
            <person name="Tritt A."/>
            <person name="Yoshinaga Y."/>
            <person name="Zwiers L.-H."/>
            <person name="Turgeon B.G."/>
            <person name="Goodwin S.B."/>
            <person name="Spatafora J.W."/>
            <person name="Crous P.W."/>
            <person name="Grigoriev I.V."/>
        </authorList>
    </citation>
    <scope>NUCLEOTIDE SEQUENCE</scope>
    <source>
        <strain evidence="2 4">CBS 781.70</strain>
    </source>
</reference>
<feature type="region of interest" description="Disordered" evidence="1">
    <location>
        <begin position="721"/>
        <end position="786"/>
    </location>
</feature>
<feature type="compositionally biased region" description="Basic and acidic residues" evidence="1">
    <location>
        <begin position="522"/>
        <end position="531"/>
    </location>
</feature>
<reference evidence="4" key="2">
    <citation type="submission" date="2020-04" db="EMBL/GenBank/DDBJ databases">
        <authorList>
            <consortium name="NCBI Genome Project"/>
        </authorList>
    </citation>
    <scope>NUCLEOTIDE SEQUENCE</scope>
    <source>
        <strain evidence="4">CBS 781.70</strain>
    </source>
</reference>